<dbReference type="UniPathway" id="UPA00545">
    <property type="reaction ID" value="UER00823"/>
</dbReference>
<evidence type="ECO:0000256" key="5">
    <source>
        <dbReference type="ARBA" id="ARBA00022512"/>
    </source>
</evidence>
<reference evidence="13" key="2">
    <citation type="submission" date="2025-08" db="UniProtKB">
        <authorList>
            <consortium name="RefSeq"/>
        </authorList>
    </citation>
    <scope>IDENTIFICATION</scope>
    <source>
        <tissue evidence="13">Whole plant</tissue>
    </source>
</reference>
<protein>
    <recommendedName>
        <fullName evidence="4">pectinesterase</fullName>
        <ecNumber evidence="4">3.1.1.11</ecNumber>
    </recommendedName>
</protein>
<dbReference type="Pfam" id="PF01095">
    <property type="entry name" value="Pectinesterase"/>
    <property type="match status" value="1"/>
</dbReference>
<evidence type="ECO:0000313" key="13">
    <source>
        <dbReference type="RefSeq" id="XP_015968775.1"/>
    </source>
</evidence>
<gene>
    <name evidence="13" type="primary">LOC107492287</name>
</gene>
<comment type="subcellular location">
    <subcellularLocation>
        <location evidence="1">Secreted</location>
        <location evidence="1">Cell wall</location>
    </subcellularLocation>
</comment>
<dbReference type="GeneID" id="107492287"/>
<comment type="catalytic activity">
    <reaction evidence="9">
        <text>[(1-&gt;4)-alpha-D-galacturonosyl methyl ester](n) + n H2O = [(1-&gt;4)-alpha-D-galacturonosyl](n) + n methanol + n H(+)</text>
        <dbReference type="Rhea" id="RHEA:22380"/>
        <dbReference type="Rhea" id="RHEA-COMP:14570"/>
        <dbReference type="Rhea" id="RHEA-COMP:14573"/>
        <dbReference type="ChEBI" id="CHEBI:15377"/>
        <dbReference type="ChEBI" id="CHEBI:15378"/>
        <dbReference type="ChEBI" id="CHEBI:17790"/>
        <dbReference type="ChEBI" id="CHEBI:140522"/>
        <dbReference type="ChEBI" id="CHEBI:140523"/>
        <dbReference type="EC" id="3.1.1.11"/>
    </reaction>
</comment>
<dbReference type="OrthoDB" id="2019149at2759"/>
<evidence type="ECO:0000256" key="10">
    <source>
        <dbReference type="ARBA" id="ARBA00057335"/>
    </source>
</evidence>
<dbReference type="GO" id="GO:0030599">
    <property type="term" value="F:pectinesterase activity"/>
    <property type="evidence" value="ECO:0007669"/>
    <property type="project" value="UniProtKB-EC"/>
</dbReference>
<keyword evidence="5" id="KW-0134">Cell wall</keyword>
<evidence type="ECO:0000256" key="3">
    <source>
        <dbReference type="ARBA" id="ARBA00008891"/>
    </source>
</evidence>
<dbReference type="RefSeq" id="XP_015968775.1">
    <property type="nucleotide sequence ID" value="XM_016113289.1"/>
</dbReference>
<dbReference type="PANTHER" id="PTHR31321">
    <property type="entry name" value="ACYL-COA THIOESTER HYDROLASE YBHC-RELATED"/>
    <property type="match status" value="1"/>
</dbReference>
<comment type="similarity">
    <text evidence="3">Belongs to the pectinesterase family.</text>
</comment>
<organism evidence="12 13">
    <name type="scientific">Arachis duranensis</name>
    <name type="common">Wild peanut</name>
    <dbReference type="NCBI Taxonomy" id="130453"/>
    <lineage>
        <taxon>Eukaryota</taxon>
        <taxon>Viridiplantae</taxon>
        <taxon>Streptophyta</taxon>
        <taxon>Embryophyta</taxon>
        <taxon>Tracheophyta</taxon>
        <taxon>Spermatophyta</taxon>
        <taxon>Magnoliopsida</taxon>
        <taxon>eudicotyledons</taxon>
        <taxon>Gunneridae</taxon>
        <taxon>Pentapetalae</taxon>
        <taxon>rosids</taxon>
        <taxon>fabids</taxon>
        <taxon>Fabales</taxon>
        <taxon>Fabaceae</taxon>
        <taxon>Papilionoideae</taxon>
        <taxon>50 kb inversion clade</taxon>
        <taxon>dalbergioids sensu lato</taxon>
        <taxon>Dalbergieae</taxon>
        <taxon>Pterocarpus clade</taxon>
        <taxon>Arachis</taxon>
    </lineage>
</organism>
<evidence type="ECO:0000256" key="9">
    <source>
        <dbReference type="ARBA" id="ARBA00047928"/>
    </source>
</evidence>
<dbReference type="InterPro" id="IPR012334">
    <property type="entry name" value="Pectin_lyas_fold"/>
</dbReference>
<feature type="domain" description="Pectinesterase catalytic" evidence="11">
    <location>
        <begin position="102"/>
        <end position="382"/>
    </location>
</feature>
<evidence type="ECO:0000256" key="4">
    <source>
        <dbReference type="ARBA" id="ARBA00013229"/>
    </source>
</evidence>
<dbReference type="FunFam" id="2.160.20.10:FF:000013">
    <property type="entry name" value="Pectinesterase"/>
    <property type="match status" value="1"/>
</dbReference>
<accession>A0A6P4DIC9</accession>
<name>A0A6P4DIC9_ARADU</name>
<evidence type="ECO:0000256" key="8">
    <source>
        <dbReference type="ARBA" id="ARBA00023180"/>
    </source>
</evidence>
<dbReference type="AlphaFoldDB" id="A0A6P4DIC9"/>
<evidence type="ECO:0000256" key="2">
    <source>
        <dbReference type="ARBA" id="ARBA00005184"/>
    </source>
</evidence>
<keyword evidence="7" id="KW-0063">Aspartyl esterase</keyword>
<proteinExistence type="inferred from homology"/>
<dbReference type="GO" id="GO:0042545">
    <property type="term" value="P:cell wall modification"/>
    <property type="evidence" value="ECO:0007669"/>
    <property type="project" value="InterPro"/>
</dbReference>
<reference evidence="12" key="1">
    <citation type="journal article" date="2016" name="Nat. Genet.">
        <title>The genome sequences of Arachis duranensis and Arachis ipaensis, the diploid ancestors of cultivated peanut.</title>
        <authorList>
            <person name="Bertioli D.J."/>
            <person name="Cannon S.B."/>
            <person name="Froenicke L."/>
            <person name="Huang G."/>
            <person name="Farmer A.D."/>
            <person name="Cannon E.K."/>
            <person name="Liu X."/>
            <person name="Gao D."/>
            <person name="Clevenger J."/>
            <person name="Dash S."/>
            <person name="Ren L."/>
            <person name="Moretzsohn M.C."/>
            <person name="Shirasawa K."/>
            <person name="Huang W."/>
            <person name="Vidigal B."/>
            <person name="Abernathy B."/>
            <person name="Chu Y."/>
            <person name="Niederhuth C.E."/>
            <person name="Umale P."/>
            <person name="Araujo A.C."/>
            <person name="Kozik A."/>
            <person name="Kim K.D."/>
            <person name="Burow M.D."/>
            <person name="Varshney R.K."/>
            <person name="Wang X."/>
            <person name="Zhang X."/>
            <person name="Barkley N."/>
            <person name="Guimaraes P.M."/>
            <person name="Isobe S."/>
            <person name="Guo B."/>
            <person name="Liao B."/>
            <person name="Stalker H.T."/>
            <person name="Schmitz R.J."/>
            <person name="Scheffler B.E."/>
            <person name="Leal-Bertioli S.C."/>
            <person name="Xun X."/>
            <person name="Jackson S.A."/>
            <person name="Michelmore R."/>
            <person name="Ozias-Akins P."/>
        </authorList>
    </citation>
    <scope>NUCLEOTIDE SEQUENCE [LARGE SCALE GENOMIC DNA]</scope>
    <source>
        <strain evidence="12">cv. V14167</strain>
    </source>
</reference>
<dbReference type="KEGG" id="adu:107492287"/>
<dbReference type="PANTHER" id="PTHR31321:SF134">
    <property type="entry name" value="PECTINESTERASE"/>
    <property type="match status" value="1"/>
</dbReference>
<dbReference type="InterPro" id="IPR011050">
    <property type="entry name" value="Pectin_lyase_fold/virulence"/>
</dbReference>
<sequence>MVGACSRGQRKKKKLRRERSRRWVDGDREGCDGGGFSGSRWWCWGEWRKRMSERVCEIQMRGKMEKKKMQVPKFFFFKVSMLIIGLTSVCKCEDCRKPPKTITVSQSGNANFKTVQSAIDSVPSGNSQWVHIQISPGVYREKVVIESDKPCIYLKGGGGGSTSIEWNDHGNAHFTATFNIKASNIVANAIAFKNTYNTVDTGKVVQAVAARVHEDKIAFYDCQFIGVQDTLFDSYGRHYYKGCYIQGGVDFIFGSGQSMFEGSTLFFSMGLGPKVDGVFTANKREEDDNSGYVFKNCNITGTGGKAILGRSLNAYGRVIVANSVLSDVVRPEGWESLHHNVSKITFVEEGNAGPGANTSYRVPWTKHLRASGLHQFLDMSFIDKEGWIANIPSL</sequence>
<keyword evidence="12" id="KW-1185">Reference proteome</keyword>
<keyword evidence="5" id="KW-0964">Secreted</keyword>
<evidence type="ECO:0000256" key="7">
    <source>
        <dbReference type="ARBA" id="ARBA00023085"/>
    </source>
</evidence>
<dbReference type="Gene3D" id="2.160.20.10">
    <property type="entry name" value="Single-stranded right-handed beta-helix, Pectin lyase-like"/>
    <property type="match status" value="1"/>
</dbReference>
<dbReference type="Proteomes" id="UP000515211">
    <property type="component" value="Chromosome 6"/>
</dbReference>
<comment type="function">
    <text evidence="10">Acts in the modification of cell walls via demethylesterification of cell wall pectin.</text>
</comment>
<evidence type="ECO:0000256" key="1">
    <source>
        <dbReference type="ARBA" id="ARBA00004191"/>
    </source>
</evidence>
<dbReference type="InterPro" id="IPR000070">
    <property type="entry name" value="Pectinesterase_cat"/>
</dbReference>
<dbReference type="EC" id="3.1.1.11" evidence="4"/>
<dbReference type="GO" id="GO:0045490">
    <property type="term" value="P:pectin catabolic process"/>
    <property type="evidence" value="ECO:0007669"/>
    <property type="project" value="UniProtKB-UniPathway"/>
</dbReference>
<comment type="pathway">
    <text evidence="2">Glycan metabolism; pectin degradation; 2-dehydro-3-deoxy-D-gluconate from pectin: step 1/5.</text>
</comment>
<evidence type="ECO:0000259" key="11">
    <source>
        <dbReference type="Pfam" id="PF01095"/>
    </source>
</evidence>
<dbReference type="SUPFAM" id="SSF51126">
    <property type="entry name" value="Pectin lyase-like"/>
    <property type="match status" value="1"/>
</dbReference>
<keyword evidence="6" id="KW-0378">Hydrolase</keyword>
<evidence type="ECO:0000313" key="12">
    <source>
        <dbReference type="Proteomes" id="UP000515211"/>
    </source>
</evidence>
<keyword evidence="8" id="KW-0325">Glycoprotein</keyword>
<evidence type="ECO:0000256" key="6">
    <source>
        <dbReference type="ARBA" id="ARBA00022801"/>
    </source>
</evidence>